<proteinExistence type="predicted"/>
<comment type="caution">
    <text evidence="2">The sequence shown here is derived from an EMBL/GenBank/DDBJ whole genome shotgun (WGS) entry which is preliminary data.</text>
</comment>
<dbReference type="AlphaFoldDB" id="A0A1Y2HVH8"/>
<protein>
    <submittedName>
        <fullName evidence="2">Uncharacterized protein</fullName>
    </submittedName>
</protein>
<sequence length="101" mass="11278">MSLTDQTYECGTWVQSRFLGTFDFRFVQFTTFPPFLQIFFISFQMYALLARFCCISKTSTSIQTGSGFSLTNKSGANAHAVSTVTLACFPNCCFTVPRTCS</sequence>
<keyword evidence="1" id="KW-0812">Transmembrane</keyword>
<evidence type="ECO:0000313" key="2">
    <source>
        <dbReference type="EMBL" id="ORZ38627.1"/>
    </source>
</evidence>
<reference evidence="2 3" key="1">
    <citation type="submission" date="2016-07" db="EMBL/GenBank/DDBJ databases">
        <title>Pervasive Adenine N6-methylation of Active Genes in Fungi.</title>
        <authorList>
            <consortium name="DOE Joint Genome Institute"/>
            <person name="Mondo S.J."/>
            <person name="Dannebaum R.O."/>
            <person name="Kuo R.C."/>
            <person name="Labutti K."/>
            <person name="Haridas S."/>
            <person name="Kuo A."/>
            <person name="Salamov A."/>
            <person name="Ahrendt S.R."/>
            <person name="Lipzen A."/>
            <person name="Sullivan W."/>
            <person name="Andreopoulos W.B."/>
            <person name="Clum A."/>
            <person name="Lindquist E."/>
            <person name="Daum C."/>
            <person name="Ramamoorthy G.K."/>
            <person name="Gryganskyi A."/>
            <person name="Culley D."/>
            <person name="Magnuson J.K."/>
            <person name="James T.Y."/>
            <person name="O'Malley M.A."/>
            <person name="Stajich J.E."/>
            <person name="Spatafora J.W."/>
            <person name="Visel A."/>
            <person name="Grigoriev I.V."/>
        </authorList>
    </citation>
    <scope>NUCLEOTIDE SEQUENCE [LARGE SCALE GENOMIC DNA]</scope>
    <source>
        <strain evidence="2 3">PL171</strain>
    </source>
</reference>
<keyword evidence="3" id="KW-1185">Reference proteome</keyword>
<keyword evidence="1" id="KW-1133">Transmembrane helix</keyword>
<evidence type="ECO:0000256" key="1">
    <source>
        <dbReference type="SAM" id="Phobius"/>
    </source>
</evidence>
<accession>A0A1Y2HVH8</accession>
<dbReference type="EMBL" id="MCFL01000008">
    <property type="protein sequence ID" value="ORZ38627.1"/>
    <property type="molecule type" value="Genomic_DNA"/>
</dbReference>
<evidence type="ECO:0000313" key="3">
    <source>
        <dbReference type="Proteomes" id="UP000193411"/>
    </source>
</evidence>
<keyword evidence="1" id="KW-0472">Membrane</keyword>
<name>A0A1Y2HVH8_9FUNG</name>
<gene>
    <name evidence="2" type="ORF">BCR44DRAFT_185370</name>
</gene>
<feature type="transmembrane region" description="Helical" evidence="1">
    <location>
        <begin position="35"/>
        <end position="54"/>
    </location>
</feature>
<dbReference type="Proteomes" id="UP000193411">
    <property type="component" value="Unassembled WGS sequence"/>
</dbReference>
<organism evidence="2 3">
    <name type="scientific">Catenaria anguillulae PL171</name>
    <dbReference type="NCBI Taxonomy" id="765915"/>
    <lineage>
        <taxon>Eukaryota</taxon>
        <taxon>Fungi</taxon>
        <taxon>Fungi incertae sedis</taxon>
        <taxon>Blastocladiomycota</taxon>
        <taxon>Blastocladiomycetes</taxon>
        <taxon>Blastocladiales</taxon>
        <taxon>Catenariaceae</taxon>
        <taxon>Catenaria</taxon>
    </lineage>
</organism>